<organism evidence="2 3">
    <name type="scientific">Meganyctiphanes norvegica</name>
    <name type="common">Northern krill</name>
    <name type="synonym">Thysanopoda norvegica</name>
    <dbReference type="NCBI Taxonomy" id="48144"/>
    <lineage>
        <taxon>Eukaryota</taxon>
        <taxon>Metazoa</taxon>
        <taxon>Ecdysozoa</taxon>
        <taxon>Arthropoda</taxon>
        <taxon>Crustacea</taxon>
        <taxon>Multicrustacea</taxon>
        <taxon>Malacostraca</taxon>
        <taxon>Eumalacostraca</taxon>
        <taxon>Eucarida</taxon>
        <taxon>Euphausiacea</taxon>
        <taxon>Euphausiidae</taxon>
        <taxon>Meganyctiphanes</taxon>
    </lineage>
</organism>
<dbReference type="EMBL" id="CAXKWB010002660">
    <property type="protein sequence ID" value="CAL4067395.1"/>
    <property type="molecule type" value="Genomic_DNA"/>
</dbReference>
<feature type="compositionally biased region" description="Polar residues" evidence="1">
    <location>
        <begin position="330"/>
        <end position="345"/>
    </location>
</feature>
<feature type="compositionally biased region" description="Polar residues" evidence="1">
    <location>
        <begin position="359"/>
        <end position="399"/>
    </location>
</feature>
<feature type="region of interest" description="Disordered" evidence="1">
    <location>
        <begin position="1131"/>
        <end position="1157"/>
    </location>
</feature>
<feature type="compositionally biased region" description="Basic and acidic residues" evidence="1">
    <location>
        <begin position="346"/>
        <end position="358"/>
    </location>
</feature>
<dbReference type="Proteomes" id="UP001497623">
    <property type="component" value="Unassembled WGS sequence"/>
</dbReference>
<dbReference type="PANTHER" id="PTHR15109:SF3">
    <property type="entry name" value="PROTEIN FAM193B"/>
    <property type="match status" value="1"/>
</dbReference>
<feature type="compositionally biased region" description="Low complexity" evidence="1">
    <location>
        <begin position="315"/>
        <end position="329"/>
    </location>
</feature>
<feature type="region of interest" description="Disordered" evidence="1">
    <location>
        <begin position="854"/>
        <end position="878"/>
    </location>
</feature>
<feature type="compositionally biased region" description="Polar residues" evidence="1">
    <location>
        <begin position="296"/>
        <end position="314"/>
    </location>
</feature>
<feature type="compositionally biased region" description="Low complexity" evidence="1">
    <location>
        <begin position="1140"/>
        <end position="1157"/>
    </location>
</feature>
<feature type="region of interest" description="Disordered" evidence="1">
    <location>
        <begin position="692"/>
        <end position="722"/>
    </location>
</feature>
<feature type="region of interest" description="Disordered" evidence="1">
    <location>
        <begin position="1058"/>
        <end position="1092"/>
    </location>
</feature>
<evidence type="ECO:0000256" key="1">
    <source>
        <dbReference type="SAM" id="MobiDB-lite"/>
    </source>
</evidence>
<gene>
    <name evidence="2" type="ORF">MNOR_LOCUS6449</name>
</gene>
<feature type="region of interest" description="Disordered" evidence="1">
    <location>
        <begin position="1206"/>
        <end position="1276"/>
    </location>
</feature>
<keyword evidence="3" id="KW-1185">Reference proteome</keyword>
<proteinExistence type="predicted"/>
<feature type="compositionally biased region" description="Basic and acidic residues" evidence="1">
    <location>
        <begin position="1258"/>
        <end position="1270"/>
    </location>
</feature>
<feature type="non-terminal residue" evidence="2">
    <location>
        <position position="1276"/>
    </location>
</feature>
<feature type="region of interest" description="Disordered" evidence="1">
    <location>
        <begin position="289"/>
        <end position="399"/>
    </location>
</feature>
<name>A0AAV2Q171_MEGNR</name>
<protein>
    <submittedName>
        <fullName evidence="2">Uncharacterized protein</fullName>
    </submittedName>
</protein>
<feature type="compositionally biased region" description="Acidic residues" evidence="1">
    <location>
        <begin position="1074"/>
        <end position="1086"/>
    </location>
</feature>
<dbReference type="PANTHER" id="PTHR15109">
    <property type="entry name" value="AGAP004327-PA"/>
    <property type="match status" value="1"/>
</dbReference>
<comment type="caution">
    <text evidence="2">The sequence shown here is derived from an EMBL/GenBank/DDBJ whole genome shotgun (WGS) entry which is preliminary data.</text>
</comment>
<dbReference type="AlphaFoldDB" id="A0AAV2Q171"/>
<feature type="region of interest" description="Disordered" evidence="1">
    <location>
        <begin position="1"/>
        <end position="21"/>
    </location>
</feature>
<dbReference type="GO" id="GO:0005634">
    <property type="term" value="C:nucleus"/>
    <property type="evidence" value="ECO:0007669"/>
    <property type="project" value="TreeGrafter"/>
</dbReference>
<feature type="compositionally biased region" description="Acidic residues" evidence="1">
    <location>
        <begin position="1235"/>
        <end position="1257"/>
    </location>
</feature>
<feature type="compositionally biased region" description="Polar residues" evidence="1">
    <location>
        <begin position="705"/>
        <end position="721"/>
    </location>
</feature>
<feature type="compositionally biased region" description="Basic residues" evidence="1">
    <location>
        <begin position="1212"/>
        <end position="1229"/>
    </location>
</feature>
<dbReference type="InterPro" id="IPR029717">
    <property type="entry name" value="FAM193"/>
</dbReference>
<accession>A0AAV2Q171</accession>
<evidence type="ECO:0000313" key="3">
    <source>
        <dbReference type="Proteomes" id="UP001497623"/>
    </source>
</evidence>
<reference evidence="2 3" key="1">
    <citation type="submission" date="2024-05" db="EMBL/GenBank/DDBJ databases">
        <authorList>
            <person name="Wallberg A."/>
        </authorList>
    </citation>
    <scope>NUCLEOTIDE SEQUENCE [LARGE SCALE GENOMIC DNA]</scope>
</reference>
<sequence>MDTQEEAMESHKSLDDEGSSEVVTRAMSKIAIVDKVDPLAIKTKERVIENSELGDFLANYEQQDSEAVHESVAPVMNGICSDTPEEQDDDSNDSDAKLIVDVVNALNERKNMSMHNVTTSDQDPQSILNLIKDEQAEHNDMSCTNDSSSSKEICVDNFVINSEVSYSLSSLIEVSSSEDKCSIENATHKFENALCNGDISIIETTEPVIELGPKVPAGLSIPTAEDINNLIGAVALDNLAVLDTEANNDAWSFMDPVNGLKETELESNSDILDSLISCEDLALASMALESSSTASPMTQERGSSPDSDSNMTTASEGSSIPSLPSSQDSTRGSTDNTKENAQSNSDTKDILCSRKSNDESNTLQTETESDITVSRTESLNAESASLATTENDSSDPNSLENIVDDLLTITGDMSECQNQELLENQTSGVGNGSVKKICHTACHPGIGKESLSALTDDKDCTCKSVFGNINQQDQSIVGIMKLWYNILKKNRSIIPHTNVTAVSISRARPSINRIKALANMLVSHDPHQLYLRLSQLAHELCVELKVRLLATIHDNPTPQETAKFVQGVCDSYQWVMNVCEALHPAMERLDGEHLSRFKLNWVTVNMHIFHSTILTDPDVLDYLICCKEKVAGSEGGEDILGCLGSLERTLGMAEAVWLRSDALLQDYAVERAALAHRRRQLLADWEQFKAQQHRSQQQQQEHSLKTLTNSSVAPPSVTGTGEESVGCPCDDCSGSAAAGASSVTGSVGESAGGVVSSQTSQAVVASNSSSIAASVTSSTPADTCAPATCECHFCNASSPATGTKEHMLGVNNNSNVSSSSGLPPLAQPQLSLYPHIHSTPPGSDIVSVGGQVAHRSPGDDLGHALPPPPPTTKPPLTTNPYLGSDLLTEQLMREWELVYGDTLTPPGSHPILPPPDGAHTLCSDPSSLVSSVEGLSLNSAVSRPPYAAALPYVPDSTTTATTATTVPRTRTQVCGGVGNSLVSSTMSLPVGQHSHGGVGGNQQQGYPPSASNIANNSCSSGGNINTTSVITHTRQHHHHPAQVKGDLNAPSSCCGGHAPPHPKACGESGSSGCEDGDEWSSGDESDSSTTVSSSHQDPHCDCCYCHMLHHKQGGGRQKYSDRRDRLLQILNRKKKAQQRSSSSSTNNTTITPPTIDTTISTTATTNIAPTTPEISDTIEVSTTAAVSPEALGGQNIDQILDFIEGNQDSKPKNAKKQAKKARQKQKKLAIRREEEFDEYDDDDDDDDDDDEDDEDDDLGRYDPNLKKRIEEEEEEE</sequence>
<dbReference type="GO" id="GO:0005737">
    <property type="term" value="C:cytoplasm"/>
    <property type="evidence" value="ECO:0007669"/>
    <property type="project" value="TreeGrafter"/>
</dbReference>
<evidence type="ECO:0000313" key="2">
    <source>
        <dbReference type="EMBL" id="CAL4067395.1"/>
    </source>
</evidence>